<gene>
    <name evidence="1" type="ORF">BRAA10T44263Z</name>
</gene>
<organism evidence="1">
    <name type="scientific">Brassica campestris</name>
    <name type="common">Field mustard</name>
    <dbReference type="NCBI Taxonomy" id="3711"/>
    <lineage>
        <taxon>Eukaryota</taxon>
        <taxon>Viridiplantae</taxon>
        <taxon>Streptophyta</taxon>
        <taxon>Embryophyta</taxon>
        <taxon>Tracheophyta</taxon>
        <taxon>Spermatophyta</taxon>
        <taxon>Magnoliopsida</taxon>
        <taxon>eudicotyledons</taxon>
        <taxon>Gunneridae</taxon>
        <taxon>Pentapetalae</taxon>
        <taxon>rosids</taxon>
        <taxon>malvids</taxon>
        <taxon>Brassicales</taxon>
        <taxon>Brassicaceae</taxon>
        <taxon>Brassiceae</taxon>
        <taxon>Brassica</taxon>
    </lineage>
</organism>
<reference evidence="1" key="1">
    <citation type="submission" date="2018-11" db="EMBL/GenBank/DDBJ databases">
        <authorList>
            <consortium name="Genoscope - CEA"/>
            <person name="William W."/>
        </authorList>
    </citation>
    <scope>NUCLEOTIDE SEQUENCE</scope>
</reference>
<proteinExistence type="predicted"/>
<name>A0A3P6DA30_BRACM</name>
<dbReference type="EMBL" id="LR031577">
    <property type="protein sequence ID" value="VDD19185.1"/>
    <property type="molecule type" value="Genomic_DNA"/>
</dbReference>
<dbReference type="AlphaFoldDB" id="A0A3P6DA30"/>
<sequence length="75" mass="8510">MMLCVIRRGIILVVVGARLKQPKGLPHLCVRSISRSSLSMTTMTTLALCFSVMLGKTWWDESLELVESYFEVITY</sequence>
<evidence type="ECO:0000313" key="1">
    <source>
        <dbReference type="EMBL" id="VDD19185.1"/>
    </source>
</evidence>
<accession>A0A3P6DA30</accession>
<protein>
    <submittedName>
        <fullName evidence="1">Uncharacterized protein</fullName>
    </submittedName>
</protein>